<evidence type="ECO:0000256" key="8">
    <source>
        <dbReference type="ARBA" id="ARBA00022723"/>
    </source>
</evidence>
<organism evidence="14 15">
    <name type="scientific">Araneus ventricosus</name>
    <name type="common">Orbweaver spider</name>
    <name type="synonym">Epeira ventricosa</name>
    <dbReference type="NCBI Taxonomy" id="182803"/>
    <lineage>
        <taxon>Eukaryota</taxon>
        <taxon>Metazoa</taxon>
        <taxon>Ecdysozoa</taxon>
        <taxon>Arthropoda</taxon>
        <taxon>Chelicerata</taxon>
        <taxon>Arachnida</taxon>
        <taxon>Araneae</taxon>
        <taxon>Araneomorphae</taxon>
        <taxon>Entelegynae</taxon>
        <taxon>Araneoidea</taxon>
        <taxon>Araneidae</taxon>
        <taxon>Araneus</taxon>
    </lineage>
</organism>
<dbReference type="Proteomes" id="UP000499080">
    <property type="component" value="Unassembled WGS sequence"/>
</dbReference>
<dbReference type="InterPro" id="IPR026103">
    <property type="entry name" value="HARBI1_animal"/>
</dbReference>
<dbReference type="GO" id="GO:0005634">
    <property type="term" value="C:nucleus"/>
    <property type="evidence" value="ECO:0007669"/>
    <property type="project" value="UniProtKB-SubCell"/>
</dbReference>
<dbReference type="OrthoDB" id="8335450at2759"/>
<comment type="cofactor">
    <cofactor evidence="1">
        <name>a divalent metal cation</name>
        <dbReference type="ChEBI" id="CHEBI:60240"/>
    </cofactor>
</comment>
<dbReference type="GO" id="GO:0005737">
    <property type="term" value="C:cytoplasm"/>
    <property type="evidence" value="ECO:0007669"/>
    <property type="project" value="UniProtKB-SubCell"/>
</dbReference>
<evidence type="ECO:0000256" key="5">
    <source>
        <dbReference type="ARBA" id="ARBA00015519"/>
    </source>
</evidence>
<evidence type="ECO:0000256" key="9">
    <source>
        <dbReference type="ARBA" id="ARBA00022801"/>
    </source>
</evidence>
<gene>
    <name evidence="14" type="primary">harbi1_5</name>
    <name evidence="14" type="ORF">AVEN_257870_1</name>
</gene>
<dbReference type="GO" id="GO:0046872">
    <property type="term" value="F:metal ion binding"/>
    <property type="evidence" value="ECO:0007669"/>
    <property type="project" value="UniProtKB-KW"/>
</dbReference>
<dbReference type="EMBL" id="BGPR01081144">
    <property type="protein sequence ID" value="GBL81754.1"/>
    <property type="molecule type" value="Genomic_DNA"/>
</dbReference>
<reference evidence="14 15" key="1">
    <citation type="journal article" date="2019" name="Sci. Rep.">
        <title>Orb-weaving spider Araneus ventricosus genome elucidates the spidroin gene catalogue.</title>
        <authorList>
            <person name="Kono N."/>
            <person name="Nakamura H."/>
            <person name="Ohtoshi R."/>
            <person name="Moran D.A.P."/>
            <person name="Shinohara A."/>
            <person name="Yoshida Y."/>
            <person name="Fujiwara M."/>
            <person name="Mori M."/>
            <person name="Tomita M."/>
            <person name="Arakawa K."/>
        </authorList>
    </citation>
    <scope>NUCLEOTIDE SEQUENCE [LARGE SCALE GENOMIC DNA]</scope>
</reference>
<comment type="similarity">
    <text evidence="4">Belongs to the HARBI1 family.</text>
</comment>
<keyword evidence="10" id="KW-0539">Nucleus</keyword>
<dbReference type="AlphaFoldDB" id="A0A4Y2ARY4"/>
<evidence type="ECO:0000256" key="6">
    <source>
        <dbReference type="ARBA" id="ARBA00022490"/>
    </source>
</evidence>
<evidence type="ECO:0000313" key="14">
    <source>
        <dbReference type="EMBL" id="GBL81754.1"/>
    </source>
</evidence>
<comment type="subcellular location">
    <subcellularLocation>
        <location evidence="3">Cytoplasm</location>
    </subcellularLocation>
    <subcellularLocation>
        <location evidence="2">Nucleus</location>
    </subcellularLocation>
</comment>
<dbReference type="PANTHER" id="PTHR22930:SF250">
    <property type="entry name" value="NUCLEASE HARBI1-LIKE PROTEIN"/>
    <property type="match status" value="1"/>
</dbReference>
<evidence type="ECO:0000256" key="1">
    <source>
        <dbReference type="ARBA" id="ARBA00001968"/>
    </source>
</evidence>
<keyword evidence="7" id="KW-0540">Nuclease</keyword>
<keyword evidence="15" id="KW-1185">Reference proteome</keyword>
<dbReference type="PANTHER" id="PTHR22930">
    <property type="match status" value="1"/>
</dbReference>
<dbReference type="InterPro" id="IPR027806">
    <property type="entry name" value="HARBI1_dom"/>
</dbReference>
<proteinExistence type="inferred from homology"/>
<keyword evidence="9" id="KW-0378">Hydrolase</keyword>
<feature type="domain" description="DDE Tnp4" evidence="13">
    <location>
        <begin position="104"/>
        <end position="205"/>
    </location>
</feature>
<evidence type="ECO:0000256" key="3">
    <source>
        <dbReference type="ARBA" id="ARBA00004496"/>
    </source>
</evidence>
<protein>
    <recommendedName>
        <fullName evidence="5">Putative nuclease HARBI1</fullName>
    </recommendedName>
    <alternativeName>
        <fullName evidence="11">Harbinger transposase-derived nuclease</fullName>
    </alternativeName>
</protein>
<evidence type="ECO:0000256" key="2">
    <source>
        <dbReference type="ARBA" id="ARBA00004123"/>
    </source>
</evidence>
<evidence type="ECO:0000256" key="4">
    <source>
        <dbReference type="ARBA" id="ARBA00006958"/>
    </source>
</evidence>
<keyword evidence="6" id="KW-0963">Cytoplasm</keyword>
<dbReference type="PRINTS" id="PR02086">
    <property type="entry name" value="PUTNUCHARBI1"/>
</dbReference>
<dbReference type="Pfam" id="PF13359">
    <property type="entry name" value="DDE_Tnp_4"/>
    <property type="match status" value="1"/>
</dbReference>
<evidence type="ECO:0000259" key="13">
    <source>
        <dbReference type="Pfam" id="PF13359"/>
    </source>
</evidence>
<comment type="caution">
    <text evidence="14">The sequence shown here is derived from an EMBL/GenBank/DDBJ whole genome shotgun (WGS) entry which is preliminary data.</text>
</comment>
<evidence type="ECO:0000256" key="10">
    <source>
        <dbReference type="ARBA" id="ARBA00023242"/>
    </source>
</evidence>
<dbReference type="InterPro" id="IPR045249">
    <property type="entry name" value="HARBI1-like"/>
</dbReference>
<dbReference type="GO" id="GO:0004518">
    <property type="term" value="F:nuclease activity"/>
    <property type="evidence" value="ECO:0007669"/>
    <property type="project" value="UniProtKB-KW"/>
</dbReference>
<accession>A0A4Y2ARY4</accession>
<comment type="function">
    <text evidence="12">Transposase-derived protein that may have nuclease activity. Does not have transposase activity.</text>
</comment>
<dbReference type="GO" id="GO:0016787">
    <property type="term" value="F:hydrolase activity"/>
    <property type="evidence" value="ECO:0007669"/>
    <property type="project" value="UniProtKB-KW"/>
</dbReference>
<evidence type="ECO:0000256" key="7">
    <source>
        <dbReference type="ARBA" id="ARBA00022722"/>
    </source>
</evidence>
<keyword evidence="8" id="KW-0479">Metal-binding</keyword>
<evidence type="ECO:0000313" key="15">
    <source>
        <dbReference type="Proteomes" id="UP000499080"/>
    </source>
</evidence>
<sequence length="209" mass="23766">MADVVHVRDVKHYKPRLPTLVRDFKDLYHFEEINVQWLADRFLGIGAELGVSQATVSLSANAVVDTIIAHANEWIKFPTTNSEITEAKQLWQRKYMFPTAIGVIDCSHIRILKPKLYGDEYINRKGKPTLNVQAICDAKEMFTSVDVSWPGSVHHSRFWKNPQVCLQLRNKGNAMLIGDNGYGIEPCVMSVFENPTSGAELNYNKLFKK</sequence>
<evidence type="ECO:0000256" key="11">
    <source>
        <dbReference type="ARBA" id="ARBA00030126"/>
    </source>
</evidence>
<evidence type="ECO:0000256" key="12">
    <source>
        <dbReference type="ARBA" id="ARBA00045850"/>
    </source>
</evidence>
<name>A0A4Y2ARY4_ARAVE</name>